<reference evidence="3" key="1">
    <citation type="submission" date="2019-06" db="EMBL/GenBank/DDBJ databases">
        <title>Sulfurimonas gotlandica sp. nov., a chemoautotrophic and psychrotolerant epsilonproteobacterium isolated from a pelagic redoxcline, and an emended description of the genus Sulfurimonas.</title>
        <authorList>
            <person name="Wang S."/>
            <person name="Jiang L."/>
            <person name="Shao Z."/>
        </authorList>
    </citation>
    <scope>NUCLEOTIDE SEQUENCE [LARGE SCALE GENOMIC DNA]</scope>
    <source>
        <strain evidence="3">1-1N</strain>
    </source>
</reference>
<accession>A0AAJ4DN59</accession>
<sequence>MKILLLNNNSVVDKLVTLGVQKTLDELKKTDNIEEVEFESCDLLIVDDTLCSKENIEKINNKIEFTKSLYMYSKEAKAVEGFDKTLKKPFLPIDLIDTLKSIAKEIESEKHHQIDDAEEIEDLKNLNEYLDFEYDEEESDLENFDDEFNNEVYQFENLELSEEISGGIFDKNEVQKIQNLLNETETEYNEENLEAQIQSAVQELSQKELDSEVDDYLLLDFDSLAEKDLKFISGNNKKNAKFNKNISEFSEDMNNSGVKALKKLLKALSNEDVAASLKGMKININITLGDKS</sequence>
<evidence type="ECO:0000313" key="2">
    <source>
        <dbReference type="EMBL" id="QFR43898.1"/>
    </source>
</evidence>
<dbReference type="RefSeq" id="WP_152299959.1">
    <property type="nucleotide sequence ID" value="NZ_CP041166.1"/>
</dbReference>
<organism evidence="2 3">
    <name type="scientific">Sulfurimonas xiamenensis</name>
    <dbReference type="NCBI Taxonomy" id="2590021"/>
    <lineage>
        <taxon>Bacteria</taxon>
        <taxon>Pseudomonadati</taxon>
        <taxon>Campylobacterota</taxon>
        <taxon>Epsilonproteobacteria</taxon>
        <taxon>Campylobacterales</taxon>
        <taxon>Sulfurimonadaceae</taxon>
        <taxon>Sulfurimonas</taxon>
    </lineage>
</organism>
<evidence type="ECO:0008006" key="4">
    <source>
        <dbReference type="Google" id="ProtNLM"/>
    </source>
</evidence>
<dbReference type="EMBL" id="CP041166">
    <property type="protein sequence ID" value="QFR43898.1"/>
    <property type="molecule type" value="Genomic_DNA"/>
</dbReference>
<keyword evidence="3" id="KW-1185">Reference proteome</keyword>
<evidence type="ECO:0000313" key="3">
    <source>
        <dbReference type="Proteomes" id="UP000326061"/>
    </source>
</evidence>
<keyword evidence="1" id="KW-0175">Coiled coil</keyword>
<protein>
    <recommendedName>
        <fullName evidence="4">Response regulatory domain-containing protein</fullName>
    </recommendedName>
</protein>
<name>A0AAJ4DN59_9BACT</name>
<dbReference type="Proteomes" id="UP000326061">
    <property type="component" value="Chromosome"/>
</dbReference>
<gene>
    <name evidence="2" type="ORF">FJR47_08225</name>
</gene>
<feature type="coiled-coil region" evidence="1">
    <location>
        <begin position="174"/>
        <end position="210"/>
    </location>
</feature>
<proteinExistence type="predicted"/>
<dbReference type="KEGG" id="suln:FJR47_08225"/>
<evidence type="ECO:0000256" key="1">
    <source>
        <dbReference type="SAM" id="Coils"/>
    </source>
</evidence>
<dbReference type="AlphaFoldDB" id="A0AAJ4DN59"/>